<protein>
    <submittedName>
        <fullName evidence="3">MtN3/saliva family protein</fullName>
    </submittedName>
</protein>
<reference evidence="3 4" key="2">
    <citation type="submission" date="2018-02" db="EMBL/GenBank/DDBJ databases">
        <authorList>
            <person name="Cohen D.B."/>
            <person name="Kent A.D."/>
        </authorList>
    </citation>
    <scope>NUCLEOTIDE SEQUENCE [LARGE SCALE GENOMIC DNA]</scope>
    <source>
        <strain evidence="3 4">CECT 9216</strain>
    </source>
</reference>
<feature type="transmembrane region" description="Helical" evidence="1">
    <location>
        <begin position="81"/>
        <end position="103"/>
    </location>
</feature>
<evidence type="ECO:0000313" key="4">
    <source>
        <dbReference type="Proteomes" id="UP000237923"/>
    </source>
</evidence>
<dbReference type="InterPro" id="IPR004316">
    <property type="entry name" value="SWEET_rpt"/>
</dbReference>
<keyword evidence="1" id="KW-0812">Transmembrane</keyword>
<proteinExistence type="predicted"/>
<evidence type="ECO:0000313" key="3">
    <source>
        <dbReference type="EMBL" id="SPE06378.1"/>
    </source>
</evidence>
<dbReference type="Proteomes" id="UP000237923">
    <property type="component" value="Unassembled WGS sequence"/>
</dbReference>
<dbReference type="GeneID" id="99674509"/>
<evidence type="ECO:0000313" key="5">
    <source>
        <dbReference type="Proteomes" id="UP000239237"/>
    </source>
</evidence>
<sequence>MNYDNYVPKESRKEVSQERIRFLKLLSKVAVVFCCLMYISYIPQITANLSGKPVSVLQPLCATVNATLWVTYGWLKTYKDWPVILANIPGVIFGVVTVVTVYIH</sequence>
<reference evidence="2 5" key="1">
    <citation type="submission" date="2018-02" db="EMBL/GenBank/DDBJ databases">
        <authorList>
            <person name="Rodrigo-Torres L."/>
            <person name="Arahal R. D."/>
            <person name="Lucena T."/>
        </authorList>
    </citation>
    <scope>NUCLEOTIDE SEQUENCE [LARGE SCALE GENOMIC DNA]</scope>
    <source>
        <strain evidence="2 5">CECT 8486</strain>
    </source>
</reference>
<dbReference type="Pfam" id="PF03083">
    <property type="entry name" value="MtN3_slv"/>
    <property type="match status" value="1"/>
</dbReference>
<feature type="transmembrane region" description="Helical" evidence="1">
    <location>
        <begin position="20"/>
        <end position="42"/>
    </location>
</feature>
<dbReference type="KEGG" id="lsu:A6B45_06855"/>
<organism evidence="3 4">
    <name type="scientific">Leuconostoc suionicum</name>
    <dbReference type="NCBI Taxonomy" id="1511761"/>
    <lineage>
        <taxon>Bacteria</taxon>
        <taxon>Bacillati</taxon>
        <taxon>Bacillota</taxon>
        <taxon>Bacilli</taxon>
        <taxon>Lactobacillales</taxon>
        <taxon>Lactobacillaceae</taxon>
        <taxon>Leuconostoc</taxon>
    </lineage>
</organism>
<dbReference type="Gene3D" id="1.20.1280.290">
    <property type="match status" value="1"/>
</dbReference>
<evidence type="ECO:0000313" key="2">
    <source>
        <dbReference type="EMBL" id="SPD91153.1"/>
    </source>
</evidence>
<dbReference type="EMBL" id="OKQU01000001">
    <property type="protein sequence ID" value="SPE06378.1"/>
    <property type="molecule type" value="Genomic_DNA"/>
</dbReference>
<evidence type="ECO:0000256" key="1">
    <source>
        <dbReference type="SAM" id="Phobius"/>
    </source>
</evidence>
<dbReference type="AlphaFoldDB" id="A0A2N9K727"/>
<dbReference type="EMBL" id="OKQR01000001">
    <property type="protein sequence ID" value="SPD91153.1"/>
    <property type="molecule type" value="Genomic_DNA"/>
</dbReference>
<keyword evidence="1" id="KW-1133">Transmembrane helix</keyword>
<name>A0A2N9K727_9LACO</name>
<dbReference type="RefSeq" id="WP_072613935.1">
    <property type="nucleotide sequence ID" value="NZ_AP017935.1"/>
</dbReference>
<keyword evidence="5" id="KW-1185">Reference proteome</keyword>
<dbReference type="Proteomes" id="UP000239237">
    <property type="component" value="Unassembled WGS sequence"/>
</dbReference>
<keyword evidence="1" id="KW-0472">Membrane</keyword>
<accession>A0A2N9K727</accession>
<dbReference type="GO" id="GO:0016020">
    <property type="term" value="C:membrane"/>
    <property type="evidence" value="ECO:0007669"/>
    <property type="project" value="InterPro"/>
</dbReference>
<gene>
    <name evidence="2" type="ORF">LES8486_00123</name>
    <name evidence="3" type="ORF">LES9216_00270</name>
</gene>